<evidence type="ECO:0000256" key="3">
    <source>
        <dbReference type="ARBA" id="ARBA00022679"/>
    </source>
</evidence>
<evidence type="ECO:0000259" key="10">
    <source>
        <dbReference type="PROSITE" id="PS50011"/>
    </source>
</evidence>
<keyword evidence="4" id="KW-0547">Nucleotide-binding</keyword>
<dbReference type="PANTHER" id="PTHR47634:SF16">
    <property type="entry name" value="PROTEIN KINASE SUPERFAMILY PROTEIN"/>
    <property type="match status" value="1"/>
</dbReference>
<dbReference type="SUPFAM" id="SSF56112">
    <property type="entry name" value="Protein kinase-like (PK-like)"/>
    <property type="match status" value="1"/>
</dbReference>
<dbReference type="Gene3D" id="1.10.510.10">
    <property type="entry name" value="Transferase(Phosphotransferase) domain 1"/>
    <property type="match status" value="2"/>
</dbReference>
<evidence type="ECO:0000256" key="8">
    <source>
        <dbReference type="ARBA" id="ARBA00048679"/>
    </source>
</evidence>
<dbReference type="GO" id="GO:0004674">
    <property type="term" value="F:protein serine/threonine kinase activity"/>
    <property type="evidence" value="ECO:0007669"/>
    <property type="project" value="UniProtKB-KW"/>
</dbReference>
<organism evidence="11 12">
    <name type="scientific">Brassica campestris</name>
    <name type="common">Field mustard</name>
    <dbReference type="NCBI Taxonomy" id="3711"/>
    <lineage>
        <taxon>Eukaryota</taxon>
        <taxon>Viridiplantae</taxon>
        <taxon>Streptophyta</taxon>
        <taxon>Embryophyta</taxon>
        <taxon>Tracheophyta</taxon>
        <taxon>Spermatophyta</taxon>
        <taxon>Magnoliopsida</taxon>
        <taxon>eudicotyledons</taxon>
        <taxon>Gunneridae</taxon>
        <taxon>Pentapetalae</taxon>
        <taxon>rosids</taxon>
        <taxon>malvids</taxon>
        <taxon>Brassicales</taxon>
        <taxon>Brassicaceae</taxon>
        <taxon>Brassiceae</taxon>
        <taxon>Brassica</taxon>
    </lineage>
</organism>
<dbReference type="AlphaFoldDB" id="A0A8D9MCA8"/>
<evidence type="ECO:0000256" key="5">
    <source>
        <dbReference type="ARBA" id="ARBA00022777"/>
    </source>
</evidence>
<keyword evidence="3" id="KW-0808">Transferase</keyword>
<evidence type="ECO:0000256" key="1">
    <source>
        <dbReference type="ARBA" id="ARBA00012513"/>
    </source>
</evidence>
<dbReference type="EC" id="2.7.11.1" evidence="1"/>
<dbReference type="Gramene" id="A04p12270.2_BraZ1">
    <property type="protein sequence ID" value="A04p12270.2_BraZ1.CDS"/>
    <property type="gene ID" value="A04g12270.2_BraZ1"/>
</dbReference>
<dbReference type="PANTHER" id="PTHR47634">
    <property type="entry name" value="PROTEIN KINASE DOMAIN-CONTAINING PROTEIN-RELATED"/>
    <property type="match status" value="1"/>
</dbReference>
<dbReference type="Pfam" id="PF00069">
    <property type="entry name" value="Pkinase"/>
    <property type="match status" value="1"/>
</dbReference>
<feature type="region of interest" description="Disordered" evidence="9">
    <location>
        <begin position="68"/>
        <end position="93"/>
    </location>
</feature>
<comment type="catalytic activity">
    <reaction evidence="7">
        <text>L-threonyl-[protein] + ATP = O-phospho-L-threonyl-[protein] + ADP + H(+)</text>
        <dbReference type="Rhea" id="RHEA:46608"/>
        <dbReference type="Rhea" id="RHEA-COMP:11060"/>
        <dbReference type="Rhea" id="RHEA-COMP:11605"/>
        <dbReference type="ChEBI" id="CHEBI:15378"/>
        <dbReference type="ChEBI" id="CHEBI:30013"/>
        <dbReference type="ChEBI" id="CHEBI:30616"/>
        <dbReference type="ChEBI" id="CHEBI:61977"/>
        <dbReference type="ChEBI" id="CHEBI:456216"/>
        <dbReference type="EC" id="2.7.11.1"/>
    </reaction>
</comment>
<protein>
    <recommendedName>
        <fullName evidence="1">non-specific serine/threonine protein kinase</fullName>
        <ecNumber evidence="1">2.7.11.1</ecNumber>
    </recommendedName>
</protein>
<evidence type="ECO:0000256" key="2">
    <source>
        <dbReference type="ARBA" id="ARBA00022527"/>
    </source>
</evidence>
<gene>
    <name evidence="11" type="ORF">BRAPAZ1V2_A04P12270.2</name>
</gene>
<dbReference type="InterPro" id="IPR051334">
    <property type="entry name" value="SRPK"/>
</dbReference>
<dbReference type="InterPro" id="IPR008271">
    <property type="entry name" value="Ser/Thr_kinase_AS"/>
</dbReference>
<dbReference type="GO" id="GO:0005524">
    <property type="term" value="F:ATP binding"/>
    <property type="evidence" value="ECO:0007669"/>
    <property type="project" value="UniProtKB-KW"/>
</dbReference>
<name>A0A8D9MCA8_BRACM</name>
<accession>A0A8D9MCA8</accession>
<keyword evidence="5" id="KW-0418">Kinase</keyword>
<evidence type="ECO:0000313" key="12">
    <source>
        <dbReference type="Proteomes" id="UP000694005"/>
    </source>
</evidence>
<keyword evidence="6" id="KW-0067">ATP-binding</keyword>
<reference evidence="11 12" key="1">
    <citation type="submission" date="2021-07" db="EMBL/GenBank/DDBJ databases">
        <authorList>
            <consortium name="Genoscope - CEA"/>
            <person name="William W."/>
        </authorList>
    </citation>
    <scope>NUCLEOTIDE SEQUENCE [LARGE SCALE GENOMIC DNA]</scope>
</reference>
<evidence type="ECO:0000256" key="6">
    <source>
        <dbReference type="ARBA" id="ARBA00022840"/>
    </source>
</evidence>
<feature type="domain" description="Protein kinase" evidence="10">
    <location>
        <begin position="1"/>
        <end position="193"/>
    </location>
</feature>
<dbReference type="PROSITE" id="PS50011">
    <property type="entry name" value="PROTEIN_KINASE_DOM"/>
    <property type="match status" value="1"/>
</dbReference>
<sequence length="216" mass="24619">MVLEFLGDSLLRLIRYNRYKGLKLDKVREICRCILTGLDYLHSELGMIHSDLKPENILLVSTIDSSKDPVRSGLTPLLEKPEGNANGGGGSSTMNLIEKKLKRRAKRAVAKISERRVSMIAVGGARSKDYFDRHGDLKRIRRLKYWPLDRLLVDKYKLPEAEAKEFAEFLSLVLEFAPEKRPTAQQCLEHPWMNVVSTQNDADNVESQVRNLKIKG</sequence>
<dbReference type="InterPro" id="IPR000719">
    <property type="entry name" value="Prot_kinase_dom"/>
</dbReference>
<evidence type="ECO:0000256" key="7">
    <source>
        <dbReference type="ARBA" id="ARBA00047899"/>
    </source>
</evidence>
<dbReference type="PROSITE" id="PS00108">
    <property type="entry name" value="PROTEIN_KINASE_ST"/>
    <property type="match status" value="1"/>
</dbReference>
<evidence type="ECO:0000256" key="4">
    <source>
        <dbReference type="ARBA" id="ARBA00022741"/>
    </source>
</evidence>
<dbReference type="Proteomes" id="UP000694005">
    <property type="component" value="Chromosome A04"/>
</dbReference>
<dbReference type="InterPro" id="IPR011009">
    <property type="entry name" value="Kinase-like_dom_sf"/>
</dbReference>
<dbReference type="EMBL" id="LS974620">
    <property type="protein sequence ID" value="CAG7906326.1"/>
    <property type="molecule type" value="Genomic_DNA"/>
</dbReference>
<proteinExistence type="predicted"/>
<evidence type="ECO:0000313" key="11">
    <source>
        <dbReference type="EMBL" id="CAG7906326.1"/>
    </source>
</evidence>
<evidence type="ECO:0000256" key="9">
    <source>
        <dbReference type="SAM" id="MobiDB-lite"/>
    </source>
</evidence>
<dbReference type="SMART" id="SM00220">
    <property type="entry name" value="S_TKc"/>
    <property type="match status" value="1"/>
</dbReference>
<keyword evidence="2" id="KW-0723">Serine/threonine-protein kinase</keyword>
<comment type="catalytic activity">
    <reaction evidence="8">
        <text>L-seryl-[protein] + ATP = O-phospho-L-seryl-[protein] + ADP + H(+)</text>
        <dbReference type="Rhea" id="RHEA:17989"/>
        <dbReference type="Rhea" id="RHEA-COMP:9863"/>
        <dbReference type="Rhea" id="RHEA-COMP:11604"/>
        <dbReference type="ChEBI" id="CHEBI:15378"/>
        <dbReference type="ChEBI" id="CHEBI:29999"/>
        <dbReference type="ChEBI" id="CHEBI:30616"/>
        <dbReference type="ChEBI" id="CHEBI:83421"/>
        <dbReference type="ChEBI" id="CHEBI:456216"/>
        <dbReference type="EC" id="2.7.11.1"/>
    </reaction>
</comment>